<dbReference type="AlphaFoldDB" id="A0A077QJ40"/>
<name>A0A077QJ40_XENBV</name>
<sequence length="111" mass="13083">MNGYPRRSTGCFVPKDPKEKRRYLMGIVTAISNQTPHPADLPLKEQMLAEQINNFNHYASFHPPLPHHMAVERAKLERQAWRDYWATYHTEYDHYRGHSPTRRHGGIWTGD</sequence>
<dbReference type="RefSeq" id="WP_038188431.1">
    <property type="nucleotide sequence ID" value="NZ_CAWLWA010000178.1"/>
</dbReference>
<evidence type="ECO:0000313" key="2">
    <source>
        <dbReference type="Proteomes" id="UP000028480"/>
    </source>
</evidence>
<organism evidence="1 2">
    <name type="scientific">Xenorhabdus bovienii str. Intermedium</name>
    <dbReference type="NCBI Taxonomy" id="1379677"/>
    <lineage>
        <taxon>Bacteria</taxon>
        <taxon>Pseudomonadati</taxon>
        <taxon>Pseudomonadota</taxon>
        <taxon>Gammaproteobacteria</taxon>
        <taxon>Enterobacterales</taxon>
        <taxon>Morganellaceae</taxon>
        <taxon>Xenorhabdus</taxon>
    </lineage>
</organism>
<comment type="caution">
    <text evidence="1">The sequence shown here is derived from an EMBL/GenBank/DDBJ whole genome shotgun (WGS) entry which is preliminary data.</text>
</comment>
<dbReference type="HOGENOM" id="CLU_2157402_0_0_6"/>
<proteinExistence type="predicted"/>
<reference evidence="1" key="1">
    <citation type="submission" date="2013-07" db="EMBL/GenBank/DDBJ databases">
        <title>Sub-species coevolution in mutualistic symbiosis.</title>
        <authorList>
            <person name="Murfin K."/>
            <person name="Klassen J."/>
            <person name="Lee M."/>
            <person name="Forst S."/>
            <person name="Stock P."/>
            <person name="Goodrich-Blair H."/>
        </authorList>
    </citation>
    <scope>NUCLEOTIDE SEQUENCE [LARGE SCALE GENOMIC DNA]</scope>
    <source>
        <strain evidence="1">Intermedium</strain>
    </source>
</reference>
<evidence type="ECO:0000313" key="1">
    <source>
        <dbReference type="EMBL" id="CDH33265.1"/>
    </source>
</evidence>
<dbReference type="EMBL" id="CBTB010000170">
    <property type="protein sequence ID" value="CDH33265.1"/>
    <property type="molecule type" value="Genomic_DNA"/>
</dbReference>
<accession>A0A077QJ40</accession>
<dbReference type="Proteomes" id="UP000028480">
    <property type="component" value="Unassembled WGS sequence"/>
</dbReference>
<protein>
    <submittedName>
        <fullName evidence="1">Uncharacterized protein</fullName>
    </submittedName>
</protein>
<gene>
    <name evidence="1" type="ORF">XBI1_2510030</name>
</gene>